<feature type="transmembrane region" description="Helical" evidence="5">
    <location>
        <begin position="446"/>
        <end position="463"/>
    </location>
</feature>
<feature type="transmembrane region" description="Helical" evidence="5">
    <location>
        <begin position="74"/>
        <end position="94"/>
    </location>
</feature>
<dbReference type="AlphaFoldDB" id="A0A5B8NN35"/>
<reference evidence="7" key="1">
    <citation type="submission" date="2019-08" db="EMBL/GenBank/DDBJ databases">
        <title>Carotenoids and Carotenoid Binding Proteins in the Halophilic Cyanobacterium Euhalothece sp. ZM00.</title>
        <authorList>
            <person name="Cho S.M."/>
            <person name="Song J.Y."/>
            <person name="Park Y.-I."/>
        </authorList>
    </citation>
    <scope>NUCLEOTIDE SEQUENCE [LARGE SCALE GENOMIC DNA]</scope>
    <source>
        <strain evidence="7">Z-M001</strain>
    </source>
</reference>
<accession>A0A5B8NN35</accession>
<dbReference type="RefSeq" id="WP_146296578.1">
    <property type="nucleotide sequence ID" value="NZ_CP042326.1"/>
</dbReference>
<feature type="transmembrane region" description="Helical" evidence="5">
    <location>
        <begin position="214"/>
        <end position="230"/>
    </location>
</feature>
<feature type="transmembrane region" description="Helical" evidence="5">
    <location>
        <begin position="415"/>
        <end position="434"/>
    </location>
</feature>
<dbReference type="InterPro" id="IPR007016">
    <property type="entry name" value="O-antigen_ligase-rel_domated"/>
</dbReference>
<dbReference type="EMBL" id="CP042326">
    <property type="protein sequence ID" value="QDZ40733.1"/>
    <property type="molecule type" value="Genomic_DNA"/>
</dbReference>
<evidence type="ECO:0000256" key="4">
    <source>
        <dbReference type="ARBA" id="ARBA00023136"/>
    </source>
</evidence>
<comment type="subcellular location">
    <subcellularLocation>
        <location evidence="1">Membrane</location>
        <topology evidence="1">Multi-pass membrane protein</topology>
    </subcellularLocation>
</comment>
<feature type="transmembrane region" description="Helical" evidence="5">
    <location>
        <begin position="189"/>
        <end position="207"/>
    </location>
</feature>
<feature type="transmembrane region" description="Helical" evidence="5">
    <location>
        <begin position="100"/>
        <end position="121"/>
    </location>
</feature>
<dbReference type="InterPro" id="IPR051533">
    <property type="entry name" value="WaaL-like"/>
</dbReference>
<feature type="transmembrane region" description="Helical" evidence="5">
    <location>
        <begin position="358"/>
        <end position="378"/>
    </location>
</feature>
<evidence type="ECO:0000313" key="8">
    <source>
        <dbReference type="Proteomes" id="UP000318453"/>
    </source>
</evidence>
<keyword evidence="7" id="KW-0436">Ligase</keyword>
<dbReference type="Gene3D" id="1.25.40.10">
    <property type="entry name" value="Tetratricopeptide repeat domain"/>
    <property type="match status" value="1"/>
</dbReference>
<keyword evidence="2 5" id="KW-0812">Transmembrane</keyword>
<protein>
    <submittedName>
        <fullName evidence="7">O-antigen ligase family protein</fullName>
    </submittedName>
</protein>
<dbReference type="KEGG" id="enn:FRE64_12700"/>
<dbReference type="Pfam" id="PF04932">
    <property type="entry name" value="Wzy_C"/>
    <property type="match status" value="1"/>
</dbReference>
<dbReference type="SUPFAM" id="SSF48452">
    <property type="entry name" value="TPR-like"/>
    <property type="match status" value="1"/>
</dbReference>
<dbReference type="GO" id="GO:0016020">
    <property type="term" value="C:membrane"/>
    <property type="evidence" value="ECO:0007669"/>
    <property type="project" value="UniProtKB-SubCell"/>
</dbReference>
<feature type="transmembrane region" description="Helical" evidence="5">
    <location>
        <begin position="42"/>
        <end position="62"/>
    </location>
</feature>
<feature type="transmembrane region" description="Helical" evidence="5">
    <location>
        <begin position="128"/>
        <end position="149"/>
    </location>
</feature>
<keyword evidence="4 5" id="KW-0472">Membrane</keyword>
<organism evidence="7 8">
    <name type="scientific">Euhalothece natronophila Z-M001</name>
    <dbReference type="NCBI Taxonomy" id="522448"/>
    <lineage>
        <taxon>Bacteria</taxon>
        <taxon>Bacillati</taxon>
        <taxon>Cyanobacteriota</taxon>
        <taxon>Cyanophyceae</taxon>
        <taxon>Oscillatoriophycideae</taxon>
        <taxon>Chroococcales</taxon>
        <taxon>Halothecacae</taxon>
        <taxon>Halothece cluster</taxon>
        <taxon>Euhalothece</taxon>
    </lineage>
</organism>
<evidence type="ECO:0000256" key="2">
    <source>
        <dbReference type="ARBA" id="ARBA00022692"/>
    </source>
</evidence>
<dbReference type="Proteomes" id="UP000318453">
    <property type="component" value="Chromosome"/>
</dbReference>
<keyword evidence="8" id="KW-1185">Reference proteome</keyword>
<evidence type="ECO:0000256" key="3">
    <source>
        <dbReference type="ARBA" id="ARBA00022989"/>
    </source>
</evidence>
<feature type="transmembrane region" description="Helical" evidence="5">
    <location>
        <begin position="390"/>
        <end position="409"/>
    </location>
</feature>
<feature type="transmembrane region" description="Helical" evidence="5">
    <location>
        <begin position="12"/>
        <end position="30"/>
    </location>
</feature>
<dbReference type="PANTHER" id="PTHR37422:SF23">
    <property type="entry name" value="TEICHURONIC ACID BIOSYNTHESIS PROTEIN TUAE"/>
    <property type="match status" value="1"/>
</dbReference>
<dbReference type="GO" id="GO:0016874">
    <property type="term" value="F:ligase activity"/>
    <property type="evidence" value="ECO:0007669"/>
    <property type="project" value="UniProtKB-KW"/>
</dbReference>
<name>A0A5B8NN35_9CHRO</name>
<feature type="transmembrane region" description="Helical" evidence="5">
    <location>
        <begin position="259"/>
        <end position="277"/>
    </location>
</feature>
<feature type="domain" description="O-antigen ligase-related" evidence="6">
    <location>
        <begin position="220"/>
        <end position="365"/>
    </location>
</feature>
<gene>
    <name evidence="7" type="ORF">FRE64_12700</name>
</gene>
<dbReference type="OrthoDB" id="416659at2"/>
<evidence type="ECO:0000259" key="6">
    <source>
        <dbReference type="Pfam" id="PF04932"/>
    </source>
</evidence>
<dbReference type="PANTHER" id="PTHR37422">
    <property type="entry name" value="TEICHURONIC ACID BIOSYNTHESIS PROTEIN TUAE"/>
    <property type="match status" value="1"/>
</dbReference>
<sequence length="819" mass="92677">MTELESSSQRSAGQLLALLTAAFYTLFTLLPDSHSLMVAWPWVLIWQVALICPILWLLAILFNTKQFPQLGNKIDFWVGLVVIALIISTLGAELPNQARWYSWAAFGFIAALYALNDWLALPQRWYRLLVFQGGLAVAFILVSLSLWSFQTLLPELDRLAALSDYGVEGGFDFSVLELRNWAPFGHQNYVAGYLVLTLPLLMSLAIVESGWRRWLWFGSFAVGLVDLYTTSSRAGWLGLFVVGLVALAVGFIRSSLPKLWLLLSAATMMGLFLLLILTNNRLRGFFIGIFTGEGGGQLSYRVITMTTGWEMGIAHWLTGVGLGNVPFLYQEYLPPWAGTEAEMIYQLHSTPAQLWAELGLWGIMIQVGAIFVWGILCWRVLTQELARKDFILAVGMLCAVGGYFAVSVTDYQLDNMGISGILVIYFAILATIFRQQAFISLRMAKGLAWGGFAFLMAVVVWLIPIHRAWQVSTEGFMALAEEEVDIFQEKLTQAYELTPWNPYYAYQLGWNLGDLGLRSQQEELLQEGITWFERGLEVGRDREFGYSNLGWLQFYSGDVTAASESFTQAAELLPAKKGVFYGLGYSLLRQDQREAAIRALTLEVLRHPIFITSPVWELSDLQSVYPDVLESAIAQCDEFLDNNSLSNYCHRTRGILLWWQGDFDVAKEDLREYGNALSQLVLEISLGKDIAAVQDEASSPEIKQLLSAWLNQDQRPQLLQEAFVIAREEFPQQQHLENLINTMATSENFVQWLKDNAPTWQYRHQRSGFSVNLRQMGGAVPSDYYRVYENIPINVWFSSLFPSSSYFPELDSKLNQKRF</sequence>
<evidence type="ECO:0000313" key="7">
    <source>
        <dbReference type="EMBL" id="QDZ40733.1"/>
    </source>
</evidence>
<evidence type="ECO:0000256" key="1">
    <source>
        <dbReference type="ARBA" id="ARBA00004141"/>
    </source>
</evidence>
<evidence type="ECO:0000256" key="5">
    <source>
        <dbReference type="SAM" id="Phobius"/>
    </source>
</evidence>
<feature type="transmembrane region" description="Helical" evidence="5">
    <location>
        <begin position="236"/>
        <end position="252"/>
    </location>
</feature>
<proteinExistence type="predicted"/>
<dbReference type="InterPro" id="IPR011990">
    <property type="entry name" value="TPR-like_helical_dom_sf"/>
</dbReference>
<keyword evidence="3 5" id="KW-1133">Transmembrane helix</keyword>